<dbReference type="Proteomes" id="UP000053732">
    <property type="component" value="Unassembled WGS sequence"/>
</dbReference>
<organism evidence="1 2">
    <name type="scientific">Penicillium camemberti (strain FM 013)</name>
    <dbReference type="NCBI Taxonomy" id="1429867"/>
    <lineage>
        <taxon>Eukaryota</taxon>
        <taxon>Fungi</taxon>
        <taxon>Dikarya</taxon>
        <taxon>Ascomycota</taxon>
        <taxon>Pezizomycotina</taxon>
        <taxon>Eurotiomycetes</taxon>
        <taxon>Eurotiomycetidae</taxon>
        <taxon>Eurotiales</taxon>
        <taxon>Aspergillaceae</taxon>
        <taxon>Penicillium</taxon>
    </lineage>
</organism>
<keyword evidence="2" id="KW-1185">Reference proteome</keyword>
<reference evidence="1 2" key="1">
    <citation type="journal article" date="2014" name="Nat. Commun.">
        <title>Multiple recent horizontal transfers of a large genomic region in cheese making fungi.</title>
        <authorList>
            <person name="Cheeseman K."/>
            <person name="Ropars J."/>
            <person name="Renault P."/>
            <person name="Dupont J."/>
            <person name="Gouzy J."/>
            <person name="Branca A."/>
            <person name="Abraham A.L."/>
            <person name="Ceppi M."/>
            <person name="Conseiller E."/>
            <person name="Debuchy R."/>
            <person name="Malagnac F."/>
            <person name="Goarin A."/>
            <person name="Silar P."/>
            <person name="Lacoste S."/>
            <person name="Sallet E."/>
            <person name="Bensimon A."/>
            <person name="Giraud T."/>
            <person name="Brygoo Y."/>
        </authorList>
    </citation>
    <scope>NUCLEOTIDE SEQUENCE [LARGE SCALE GENOMIC DNA]</scope>
    <source>
        <strain evidence="2">FM 013</strain>
    </source>
</reference>
<sequence>MAKLVPKLKGVSNWKEWEVQVFVILGFNNHVYVQLIRDQIKMPPSPVYEYPSYSSIRALLFKEAKAHSIQIVASNLELQKHHADGEEKWEGANNRPFLQFVSTLGPEALSMNPSHIATYHRVKRFVNLRYKRGDPDIFGMRFKEVLGDYTAFVGYMTAMQELYHFKKGVRANARCRVFILNLTINEEDSDLMD</sequence>
<dbReference type="AlphaFoldDB" id="A0A0G4P4Z4"/>
<evidence type="ECO:0000313" key="2">
    <source>
        <dbReference type="Proteomes" id="UP000053732"/>
    </source>
</evidence>
<name>A0A0G4P4Z4_PENC3</name>
<proteinExistence type="predicted"/>
<evidence type="ECO:0000313" key="1">
    <source>
        <dbReference type="EMBL" id="CRL21375.1"/>
    </source>
</evidence>
<dbReference type="EMBL" id="HG793138">
    <property type="protein sequence ID" value="CRL21375.1"/>
    <property type="molecule type" value="Genomic_DNA"/>
</dbReference>
<gene>
    <name evidence="1" type="ORF">PCAMFM013_S005g000539</name>
</gene>
<accession>A0A0G4P4Z4</accession>
<protein>
    <submittedName>
        <fullName evidence="1">Str. FM013</fullName>
    </submittedName>
</protein>